<evidence type="ECO:0000259" key="1">
    <source>
        <dbReference type="Pfam" id="PF02465"/>
    </source>
</evidence>
<evidence type="ECO:0000313" key="2">
    <source>
        <dbReference type="EMBL" id="MFA9479668.1"/>
    </source>
</evidence>
<protein>
    <submittedName>
        <fullName evidence="2">Flagellar cap protein FliD N-terminal domain-containing protein</fullName>
    </submittedName>
</protein>
<dbReference type="Pfam" id="PF02465">
    <property type="entry name" value="FliD_N"/>
    <property type="match status" value="1"/>
</dbReference>
<accession>A0ABV4U7V1</accession>
<comment type="caution">
    <text evidence="2">The sequence shown here is derived from an EMBL/GenBank/DDBJ whole genome shotgun (WGS) entry which is preliminary data.</text>
</comment>
<organism evidence="2 3">
    <name type="scientific">Natronomicrosphaera hydrolytica</name>
    <dbReference type="NCBI Taxonomy" id="3242702"/>
    <lineage>
        <taxon>Bacteria</taxon>
        <taxon>Pseudomonadati</taxon>
        <taxon>Planctomycetota</taxon>
        <taxon>Phycisphaerae</taxon>
        <taxon>Phycisphaerales</taxon>
        <taxon>Phycisphaeraceae</taxon>
        <taxon>Natronomicrosphaera</taxon>
    </lineage>
</organism>
<name>A0ABV4U7V1_9BACT</name>
<feature type="non-terminal residue" evidence="2">
    <location>
        <position position="74"/>
    </location>
</feature>
<sequence length="74" mass="8162">MSGISLGTGLMSGLPTADIIDQLMAVERRPLMLIQQRNDRLSAQQDALREVNAKLLAVKLSANGFTTNRNFRSF</sequence>
<dbReference type="RefSeq" id="WP_425346593.1">
    <property type="nucleotide sequence ID" value="NZ_JBGUBD010000010.1"/>
</dbReference>
<feature type="domain" description="Flagellar hook-associated protein 2 N-terminal" evidence="1">
    <location>
        <begin position="12"/>
        <end position="72"/>
    </location>
</feature>
<proteinExistence type="predicted"/>
<reference evidence="2 3" key="1">
    <citation type="submission" date="2024-08" db="EMBL/GenBank/DDBJ databases">
        <title>Whole-genome sequencing of halo(alkali)philic microorganisms from hypersaline lakes.</title>
        <authorList>
            <person name="Sorokin D.Y."/>
            <person name="Merkel A.Y."/>
            <person name="Messina E."/>
            <person name="Yakimov M."/>
        </authorList>
    </citation>
    <scope>NUCLEOTIDE SEQUENCE [LARGE SCALE GENOMIC DNA]</scope>
    <source>
        <strain evidence="2 3">AB-hyl4</strain>
    </source>
</reference>
<keyword evidence="2" id="KW-0969">Cilium</keyword>
<gene>
    <name evidence="2" type="ORF">ACERK3_15375</name>
</gene>
<dbReference type="EMBL" id="JBGUBD010000010">
    <property type="protein sequence ID" value="MFA9479668.1"/>
    <property type="molecule type" value="Genomic_DNA"/>
</dbReference>
<keyword evidence="3" id="KW-1185">Reference proteome</keyword>
<dbReference type="Proteomes" id="UP001575105">
    <property type="component" value="Unassembled WGS sequence"/>
</dbReference>
<dbReference type="InterPro" id="IPR003481">
    <property type="entry name" value="FliD_N"/>
</dbReference>
<keyword evidence="2" id="KW-0966">Cell projection</keyword>
<evidence type="ECO:0000313" key="3">
    <source>
        <dbReference type="Proteomes" id="UP001575105"/>
    </source>
</evidence>
<keyword evidence="2" id="KW-0282">Flagellum</keyword>